<dbReference type="InterPro" id="IPR036513">
    <property type="entry name" value="STAS_dom_sf"/>
</dbReference>
<reference evidence="5 6" key="1">
    <citation type="submission" date="2014-02" db="EMBL/GenBank/DDBJ databases">
        <title>The small core and large imbalanced accessory genome model reveals a collaborative survival strategy of Sorangium cellulosum strains in nature.</title>
        <authorList>
            <person name="Han K."/>
            <person name="Peng R."/>
            <person name="Blom J."/>
            <person name="Li Y.-Z."/>
        </authorList>
    </citation>
    <scope>NUCLEOTIDE SEQUENCE [LARGE SCALE GENOMIC DNA]</scope>
    <source>
        <strain evidence="5 6">So0011-07</strain>
    </source>
</reference>
<dbReference type="Gene3D" id="3.30.750.24">
    <property type="entry name" value="STAS domain"/>
    <property type="match status" value="1"/>
</dbReference>
<feature type="coiled-coil region" evidence="2">
    <location>
        <begin position="171"/>
        <end position="198"/>
    </location>
</feature>
<accession>A0A150RB86</accession>
<dbReference type="AlphaFoldDB" id="A0A150RB86"/>
<evidence type="ECO:0000256" key="1">
    <source>
        <dbReference type="ARBA" id="ARBA00022553"/>
    </source>
</evidence>
<dbReference type="Pfam" id="PF01740">
    <property type="entry name" value="STAS"/>
    <property type="match status" value="1"/>
</dbReference>
<dbReference type="InterPro" id="IPR035965">
    <property type="entry name" value="PAS-like_dom_sf"/>
</dbReference>
<dbReference type="EMBL" id="JEMB01002882">
    <property type="protein sequence ID" value="KYF77564.1"/>
    <property type="molecule type" value="Genomic_DNA"/>
</dbReference>
<dbReference type="Proteomes" id="UP000075635">
    <property type="component" value="Unassembled WGS sequence"/>
</dbReference>
<dbReference type="CDD" id="cd07041">
    <property type="entry name" value="STAS_RsbR_RsbS_like"/>
    <property type="match status" value="1"/>
</dbReference>
<dbReference type="PROSITE" id="PS50801">
    <property type="entry name" value="STAS"/>
    <property type="match status" value="1"/>
</dbReference>
<dbReference type="SUPFAM" id="SSF52091">
    <property type="entry name" value="SpoIIaa-like"/>
    <property type="match status" value="1"/>
</dbReference>
<dbReference type="PANTHER" id="PTHR33745:SF3">
    <property type="entry name" value="RSBT CO-ANTAGONIST PROTEIN RSBRC"/>
    <property type="match status" value="1"/>
</dbReference>
<feature type="region of interest" description="Disordered" evidence="3">
    <location>
        <begin position="1"/>
        <end position="26"/>
    </location>
</feature>
<keyword evidence="1" id="KW-0597">Phosphoprotein</keyword>
<organism evidence="5 6">
    <name type="scientific">Sorangium cellulosum</name>
    <name type="common">Polyangium cellulosum</name>
    <dbReference type="NCBI Taxonomy" id="56"/>
    <lineage>
        <taxon>Bacteria</taxon>
        <taxon>Pseudomonadati</taxon>
        <taxon>Myxococcota</taxon>
        <taxon>Polyangia</taxon>
        <taxon>Polyangiales</taxon>
        <taxon>Polyangiaceae</taxon>
        <taxon>Sorangium</taxon>
    </lineage>
</organism>
<dbReference type="Gene3D" id="3.30.450.20">
    <property type="entry name" value="PAS domain"/>
    <property type="match status" value="1"/>
</dbReference>
<comment type="caution">
    <text evidence="5">The sequence shown here is derived from an EMBL/GenBank/DDBJ whole genome shotgun (WGS) entry which is preliminary data.</text>
</comment>
<feature type="domain" description="STAS" evidence="4">
    <location>
        <begin position="206"/>
        <end position="317"/>
    </location>
</feature>
<dbReference type="PANTHER" id="PTHR33745">
    <property type="entry name" value="RSBT ANTAGONIST PROTEIN RSBS-RELATED"/>
    <property type="match status" value="1"/>
</dbReference>
<proteinExistence type="predicted"/>
<evidence type="ECO:0000256" key="2">
    <source>
        <dbReference type="SAM" id="Coils"/>
    </source>
</evidence>
<evidence type="ECO:0000259" key="4">
    <source>
        <dbReference type="PROSITE" id="PS50801"/>
    </source>
</evidence>
<gene>
    <name evidence="5" type="ORF">BE17_42340</name>
</gene>
<protein>
    <recommendedName>
        <fullName evidence="4">STAS domain-containing protein</fullName>
    </recommendedName>
</protein>
<keyword evidence="2" id="KW-0175">Coiled coil</keyword>
<sequence>MAISIMGEGTHEETAPADAPTSESPERRIAALERALALAQAELSDLRSTHQSLHDMLMHARTPVCMWRGDDLVFTLVNPAYCASLPGRQLVGRPLLDVLCEVLGEEAAQGFHALVNGVYRTGQPFLGSEVPVKLHDAEKDREELRWYNIVYAPVRDGSEGIVGVCHYGVEITEQVQARQAAEAKAEELQRSAELIAAQQETIRALGTPLLPLAKDVLAMPLIGPIDARRSEQIMEGLLQGVAREGASMVILDVTGVETIDTQAADAVVRAARAVRLLGARVLVTGIQPSMAQILVQLGVDLRGIATYSTLQSGIAAAMRAR</sequence>
<dbReference type="InterPro" id="IPR002645">
    <property type="entry name" value="STAS_dom"/>
</dbReference>
<evidence type="ECO:0000256" key="3">
    <source>
        <dbReference type="SAM" id="MobiDB-lite"/>
    </source>
</evidence>
<evidence type="ECO:0000313" key="6">
    <source>
        <dbReference type="Proteomes" id="UP000075635"/>
    </source>
</evidence>
<dbReference type="InterPro" id="IPR051932">
    <property type="entry name" value="Bact_StressResp_Reg"/>
</dbReference>
<evidence type="ECO:0000313" key="5">
    <source>
        <dbReference type="EMBL" id="KYF77564.1"/>
    </source>
</evidence>
<dbReference type="InterPro" id="IPR013656">
    <property type="entry name" value="PAS_4"/>
</dbReference>
<dbReference type="Pfam" id="PF08448">
    <property type="entry name" value="PAS_4"/>
    <property type="match status" value="1"/>
</dbReference>
<name>A0A150RB86_SORCE</name>
<dbReference type="SUPFAM" id="SSF55785">
    <property type="entry name" value="PYP-like sensor domain (PAS domain)"/>
    <property type="match status" value="1"/>
</dbReference>